<feature type="active site" evidence="15">
    <location>
        <position position="142"/>
    </location>
</feature>
<dbReference type="GO" id="GO:0016787">
    <property type="term" value="F:hydrolase activity"/>
    <property type="evidence" value="ECO:0007669"/>
    <property type="project" value="UniProtKB-KW"/>
</dbReference>
<keyword evidence="8 17" id="KW-0732">Signal</keyword>
<evidence type="ECO:0000256" key="14">
    <source>
        <dbReference type="ARBA" id="ARBA00071169"/>
    </source>
</evidence>
<dbReference type="InterPro" id="IPR033697">
    <property type="entry name" value="Ribonuclease_T2_eukaryotic"/>
</dbReference>
<evidence type="ECO:0000256" key="6">
    <source>
        <dbReference type="ARBA" id="ARBA00022554"/>
    </source>
</evidence>
<feature type="active site" evidence="15">
    <location>
        <position position="146"/>
    </location>
</feature>
<dbReference type="GO" id="GO:0005576">
    <property type="term" value="C:extracellular region"/>
    <property type="evidence" value="ECO:0007669"/>
    <property type="project" value="TreeGrafter"/>
</dbReference>
<dbReference type="Pfam" id="PF25488">
    <property type="entry name" value="RNaseT2L_C"/>
    <property type="match status" value="1"/>
</dbReference>
<proteinExistence type="inferred from homology"/>
<evidence type="ECO:0000256" key="16">
    <source>
        <dbReference type="RuleBase" id="RU004328"/>
    </source>
</evidence>
<reference evidence="19" key="1">
    <citation type="journal article" date="2021" name="Genome Biol. Evol.">
        <title>The assembled and annotated genome of the fairy-ring fungus Marasmius oreades.</title>
        <authorList>
            <person name="Hiltunen M."/>
            <person name="Ament-Velasquez S.L."/>
            <person name="Johannesson H."/>
        </authorList>
    </citation>
    <scope>NUCLEOTIDE SEQUENCE</scope>
    <source>
        <strain evidence="19">03SP1</strain>
    </source>
</reference>
<dbReference type="PANTHER" id="PTHR11240">
    <property type="entry name" value="RIBONUCLEASE T2"/>
    <property type="match status" value="1"/>
</dbReference>
<dbReference type="OrthoDB" id="435754at2759"/>
<dbReference type="PANTHER" id="PTHR11240:SF22">
    <property type="entry name" value="RIBONUCLEASE T2"/>
    <property type="match status" value="1"/>
</dbReference>
<keyword evidence="11" id="KW-0325">Glycoprotein</keyword>
<dbReference type="InterPro" id="IPR018188">
    <property type="entry name" value="RNase_T2_His_AS_1"/>
</dbReference>
<evidence type="ECO:0000259" key="18">
    <source>
        <dbReference type="Pfam" id="PF25488"/>
    </source>
</evidence>
<evidence type="ECO:0000256" key="1">
    <source>
        <dbReference type="ARBA" id="ARBA00004410"/>
    </source>
</evidence>
<dbReference type="Gene3D" id="3.90.730.10">
    <property type="entry name" value="Ribonuclease T2-like"/>
    <property type="match status" value="1"/>
</dbReference>
<evidence type="ECO:0000256" key="7">
    <source>
        <dbReference type="ARBA" id="ARBA00022722"/>
    </source>
</evidence>
<evidence type="ECO:0000256" key="4">
    <source>
        <dbReference type="ARBA" id="ARBA00012571"/>
    </source>
</evidence>
<evidence type="ECO:0000256" key="11">
    <source>
        <dbReference type="ARBA" id="ARBA00023180"/>
    </source>
</evidence>
<evidence type="ECO:0000256" key="12">
    <source>
        <dbReference type="ARBA" id="ARBA00023239"/>
    </source>
</evidence>
<evidence type="ECO:0000256" key="17">
    <source>
        <dbReference type="SAM" id="SignalP"/>
    </source>
</evidence>
<dbReference type="SUPFAM" id="SSF55895">
    <property type="entry name" value="Ribonuclease Rh-like"/>
    <property type="match status" value="1"/>
</dbReference>
<dbReference type="GeneID" id="66070566"/>
<feature type="signal peptide" evidence="17">
    <location>
        <begin position="1"/>
        <end position="15"/>
    </location>
</feature>
<evidence type="ECO:0000256" key="10">
    <source>
        <dbReference type="ARBA" id="ARBA00023157"/>
    </source>
</evidence>
<dbReference type="GO" id="GO:0033897">
    <property type="term" value="F:ribonuclease T2 activity"/>
    <property type="evidence" value="ECO:0007669"/>
    <property type="project" value="UniProtKB-EC"/>
</dbReference>
<evidence type="ECO:0000256" key="15">
    <source>
        <dbReference type="PIRSR" id="PIRSR633697-1"/>
    </source>
</evidence>
<evidence type="ECO:0000313" key="19">
    <source>
        <dbReference type="EMBL" id="KAG7099665.1"/>
    </source>
</evidence>
<dbReference type="Pfam" id="PF00445">
    <property type="entry name" value="Ribonuclease_T2"/>
    <property type="match status" value="1"/>
</dbReference>
<name>A0A9P7V3J7_9AGAR</name>
<dbReference type="InterPro" id="IPR036430">
    <property type="entry name" value="RNase_T2-like_sf"/>
</dbReference>
<dbReference type="InterPro" id="IPR033130">
    <property type="entry name" value="RNase_T2_His_AS_2"/>
</dbReference>
<dbReference type="PROSITE" id="PS00530">
    <property type="entry name" value="RNASE_T2_1"/>
    <property type="match status" value="1"/>
</dbReference>
<dbReference type="InterPro" id="IPR057328">
    <property type="entry name" value="RNaseT2L_C"/>
</dbReference>
<keyword evidence="12" id="KW-0456">Lyase</keyword>
<evidence type="ECO:0000256" key="3">
    <source>
        <dbReference type="ARBA" id="ARBA00007469"/>
    </source>
</evidence>
<evidence type="ECO:0000256" key="8">
    <source>
        <dbReference type="ARBA" id="ARBA00022729"/>
    </source>
</evidence>
<evidence type="ECO:0000256" key="13">
    <source>
        <dbReference type="ARBA" id="ARBA00025494"/>
    </source>
</evidence>
<gene>
    <name evidence="19" type="ORF">E1B28_001490</name>
</gene>
<keyword evidence="20" id="KW-1185">Reference proteome</keyword>
<protein>
    <recommendedName>
        <fullName evidence="14">Ribonuclease T2-like</fullName>
        <ecNumber evidence="4">4.6.1.19</ecNumber>
    </recommendedName>
</protein>
<dbReference type="FunFam" id="3.90.730.10:FF:000004">
    <property type="entry name" value="Ribonuclease T2-like"/>
    <property type="match status" value="1"/>
</dbReference>
<dbReference type="CDD" id="cd01061">
    <property type="entry name" value="RNase_T2_euk"/>
    <property type="match status" value="1"/>
</dbReference>
<accession>A0A9P7V3J7</accession>
<dbReference type="AlphaFoldDB" id="A0A9P7V3J7"/>
<comment type="subcellular location">
    <subcellularLocation>
        <location evidence="2">Cytoplasm</location>
    </subcellularLocation>
    <subcellularLocation>
        <location evidence="1">Vacuole lumen</location>
    </subcellularLocation>
</comment>
<dbReference type="GO" id="GO:0003723">
    <property type="term" value="F:RNA binding"/>
    <property type="evidence" value="ECO:0007669"/>
    <property type="project" value="InterPro"/>
</dbReference>
<keyword evidence="10" id="KW-1015">Disulfide bond</keyword>
<comment type="function">
    <text evidence="13">Rnase which modulates cell survival under stress conditions. Released from the vacuole to the cytoplasm during stress to promote tRNA and rRNA cleavage and to activate separately a downstream pathway that promotes cell death. Involved in cell size, vacuolar morphology and growth at high temperatures and high salt concentration.</text>
</comment>
<comment type="similarity">
    <text evidence="3 16">Belongs to the RNase T2 family.</text>
</comment>
<dbReference type="EMBL" id="CM032181">
    <property type="protein sequence ID" value="KAG7099665.1"/>
    <property type="molecule type" value="Genomic_DNA"/>
</dbReference>
<organism evidence="19 20">
    <name type="scientific">Marasmius oreades</name>
    <name type="common">fairy-ring Marasmius</name>
    <dbReference type="NCBI Taxonomy" id="181124"/>
    <lineage>
        <taxon>Eukaryota</taxon>
        <taxon>Fungi</taxon>
        <taxon>Dikarya</taxon>
        <taxon>Basidiomycota</taxon>
        <taxon>Agaricomycotina</taxon>
        <taxon>Agaricomycetes</taxon>
        <taxon>Agaricomycetidae</taxon>
        <taxon>Agaricales</taxon>
        <taxon>Marasmiineae</taxon>
        <taxon>Marasmiaceae</taxon>
        <taxon>Marasmius</taxon>
    </lineage>
</organism>
<dbReference type="KEGG" id="more:E1B28_001490"/>
<evidence type="ECO:0000313" key="20">
    <source>
        <dbReference type="Proteomes" id="UP001049176"/>
    </source>
</evidence>
<evidence type="ECO:0000256" key="9">
    <source>
        <dbReference type="ARBA" id="ARBA00022801"/>
    </source>
</evidence>
<keyword evidence="7" id="KW-0540">Nuclease</keyword>
<dbReference type="Proteomes" id="UP001049176">
    <property type="component" value="Chromosome 1"/>
</dbReference>
<dbReference type="RefSeq" id="XP_043016135.1">
    <property type="nucleotide sequence ID" value="XM_043147426.1"/>
</dbReference>
<dbReference type="PROSITE" id="PS00531">
    <property type="entry name" value="RNASE_T2_2"/>
    <property type="match status" value="1"/>
</dbReference>
<dbReference type="GO" id="GO:0005775">
    <property type="term" value="C:vacuolar lumen"/>
    <property type="evidence" value="ECO:0007669"/>
    <property type="project" value="UniProtKB-SubCell"/>
</dbReference>
<comment type="caution">
    <text evidence="19">The sequence shown here is derived from an EMBL/GenBank/DDBJ whole genome shotgun (WGS) entry which is preliminary data.</text>
</comment>
<feature type="active site" evidence="15">
    <location>
        <position position="84"/>
    </location>
</feature>
<sequence>MSFLVLLLCFATVLAGRLVSLEPLVSPRQDIASECSASSGSLSCHNTSSVTNLCCFESPGGLLLQTQFWDTDPSTGPDDSWTIHGLWPDNCDGTFEQSCDPSRAYTNIASLLTGQGASDTLAFMQQFWIDINGLNEQFWEHEWAKHGTCMSTLIPHCLPSGSPSGAEAVAYFQTVVKLFKSLPTYKWLADQGITPSSTATFSLSQITNALTTASGGFKPALQCEGSNLNAISWYFNLRGSVIDGEFVPISSPISSTCPSTGLHYPLKTGGSGSPTDPPDLPLQSHVQAIMNSTGTVVGGLLSLGTWSTQTLATYTLAGTQSSFTMKSSKGPCGVDAGTFKCGTDVASTPFSAVASGDRLLLASGGNTVFSSDGVPSGQTVFAVFTGSGHSQTYTLSIVSA</sequence>
<feature type="domain" description="RNase T2-like C-terminal" evidence="18">
    <location>
        <begin position="289"/>
        <end position="396"/>
    </location>
</feature>
<dbReference type="InterPro" id="IPR001568">
    <property type="entry name" value="RNase_T2-like"/>
</dbReference>
<keyword evidence="5" id="KW-0963">Cytoplasm</keyword>
<evidence type="ECO:0000256" key="5">
    <source>
        <dbReference type="ARBA" id="ARBA00022490"/>
    </source>
</evidence>
<dbReference type="GO" id="GO:0006401">
    <property type="term" value="P:RNA catabolic process"/>
    <property type="evidence" value="ECO:0007669"/>
    <property type="project" value="TreeGrafter"/>
</dbReference>
<feature type="chain" id="PRO_5040230675" description="Ribonuclease T2-like" evidence="17">
    <location>
        <begin position="16"/>
        <end position="400"/>
    </location>
</feature>
<keyword evidence="9" id="KW-0378">Hydrolase</keyword>
<evidence type="ECO:0000256" key="2">
    <source>
        <dbReference type="ARBA" id="ARBA00004496"/>
    </source>
</evidence>
<keyword evidence="6" id="KW-0926">Vacuole</keyword>
<dbReference type="EC" id="4.6.1.19" evidence="4"/>